<dbReference type="RefSeq" id="WP_058295219.1">
    <property type="nucleotide sequence ID" value="NZ_CAMRXJ010000090.1"/>
</dbReference>
<reference evidence="1 2" key="1">
    <citation type="submission" date="2017-10" db="EMBL/GenBank/DDBJ databases">
        <title>Effective Description of Clostridium neonatale sp. nov. linked to necrotizing enterocolitis in neonates and a clarification of species assignable to the genus Clostridium (Prazmowski 1880) emend. Lawson and Rainey 2016.</title>
        <authorList>
            <person name="Bernard K."/>
            <person name="Burdz T."/>
            <person name="Wiebe D."/>
            <person name="Balcewich B."/>
            <person name="Alfa M."/>
            <person name="Bernier A.-M."/>
        </authorList>
    </citation>
    <scope>NUCLEOTIDE SEQUENCE [LARGE SCALE GENOMIC DNA]</scope>
    <source>
        <strain evidence="1 2">LCDC99A005</strain>
    </source>
</reference>
<dbReference type="Proteomes" id="UP000220840">
    <property type="component" value="Unassembled WGS sequence"/>
</dbReference>
<name>A0A2A7MH68_9CLOT</name>
<comment type="caution">
    <text evidence="1">The sequence shown here is derived from an EMBL/GenBank/DDBJ whole genome shotgun (WGS) entry which is preliminary data.</text>
</comment>
<organism evidence="1 2">
    <name type="scientific">Clostridium neonatale</name>
    <dbReference type="NCBI Taxonomy" id="137838"/>
    <lineage>
        <taxon>Bacteria</taxon>
        <taxon>Bacillati</taxon>
        <taxon>Bacillota</taxon>
        <taxon>Clostridia</taxon>
        <taxon>Eubacteriales</taxon>
        <taxon>Clostridiaceae</taxon>
        <taxon>Clostridium</taxon>
    </lineage>
</organism>
<proteinExistence type="predicted"/>
<dbReference type="PANTHER" id="PTHR47271">
    <property type="entry name" value="ARGININE DEIMINASE"/>
    <property type="match status" value="1"/>
</dbReference>
<keyword evidence="1" id="KW-0808">Transferase</keyword>
<evidence type="ECO:0000313" key="1">
    <source>
        <dbReference type="EMBL" id="PEG31055.1"/>
    </source>
</evidence>
<dbReference type="GO" id="GO:0016990">
    <property type="term" value="F:arginine deiminase activity"/>
    <property type="evidence" value="ECO:0007669"/>
    <property type="project" value="TreeGrafter"/>
</dbReference>
<dbReference type="OrthoDB" id="9814070at2"/>
<dbReference type="SUPFAM" id="SSF55909">
    <property type="entry name" value="Pentein"/>
    <property type="match status" value="1"/>
</dbReference>
<dbReference type="EMBL" id="PDCJ01000001">
    <property type="protein sequence ID" value="PEG31055.1"/>
    <property type="molecule type" value="Genomic_DNA"/>
</dbReference>
<dbReference type="GO" id="GO:0016740">
    <property type="term" value="F:transferase activity"/>
    <property type="evidence" value="ECO:0007669"/>
    <property type="project" value="UniProtKB-KW"/>
</dbReference>
<dbReference type="AlphaFoldDB" id="A0A2A7MH68"/>
<gene>
    <name evidence="1" type="ORF">CQ394_04840</name>
</gene>
<dbReference type="STRING" id="137838.GCA_001458595_02434"/>
<sequence length="270" mass="31690">MKIYQCNQYDTLKSCLVCYPVYFEIINKSNEYYKKIDYELLFSQYNNFLNNLTQNDVKLNFLDLNKNSANQLFTQDIGFVIDDVFFISNMKKQERSIETIYLINFIKKNNLKYYKMKNNIEGGDLIHYDDVLFIGISTRTTIDAAHELQSVLNEMRKDIKVVPIYFDNSMIHLDCVFNTLEKDAAVISPYVYDKDIIEKYIPKLYEISKTDADNLGTNFVYLGHKKLLSSNKNVAQMLKNEDYDVTYIDYSEIVKNEGSLGCSILYLLRE</sequence>
<accession>A0A2A7MH68</accession>
<dbReference type="Gene3D" id="3.75.10.10">
    <property type="entry name" value="L-arginine/glycine Amidinotransferase, Chain A"/>
    <property type="match status" value="1"/>
</dbReference>
<dbReference type="Pfam" id="PF02274">
    <property type="entry name" value="ADI"/>
    <property type="match status" value="1"/>
</dbReference>
<dbReference type="GO" id="GO:0019546">
    <property type="term" value="P:L-arginine deiminase pathway"/>
    <property type="evidence" value="ECO:0007669"/>
    <property type="project" value="TreeGrafter"/>
</dbReference>
<keyword evidence="2" id="KW-1185">Reference proteome</keyword>
<evidence type="ECO:0000313" key="2">
    <source>
        <dbReference type="Proteomes" id="UP000220840"/>
    </source>
</evidence>
<dbReference type="PANTHER" id="PTHR47271:SF2">
    <property type="entry name" value="ARGININE DEIMINASE"/>
    <property type="match status" value="1"/>
</dbReference>
<protein>
    <submittedName>
        <fullName evidence="1">Amidinotransferase</fullName>
    </submittedName>
</protein>